<reference evidence="5" key="1">
    <citation type="submission" date="2023-01" db="EMBL/GenBank/DDBJ databases">
        <authorList>
            <person name="Van Ghelder C."/>
            <person name="Rancurel C."/>
        </authorList>
    </citation>
    <scope>NUCLEOTIDE SEQUENCE</scope>
    <source>
        <strain evidence="5">CNCM I-4278</strain>
    </source>
</reference>
<feature type="domain" description="Carboxylesterase type B" evidence="4">
    <location>
        <begin position="18"/>
        <end position="368"/>
    </location>
</feature>
<dbReference type="InterPro" id="IPR029058">
    <property type="entry name" value="AB_hydrolase_fold"/>
</dbReference>
<proteinExistence type="inferred from homology"/>
<dbReference type="InterPro" id="IPR002018">
    <property type="entry name" value="CarbesteraseB"/>
</dbReference>
<dbReference type="InterPro" id="IPR050309">
    <property type="entry name" value="Type-B_Carboxylest/Lipase"/>
</dbReference>
<keyword evidence="3" id="KW-0732">Signal</keyword>
<comment type="caution">
    <text evidence="5">The sequence shown here is derived from an EMBL/GenBank/DDBJ whole genome shotgun (WGS) entry which is preliminary data.</text>
</comment>
<dbReference type="Pfam" id="PF00135">
    <property type="entry name" value="COesterase"/>
    <property type="match status" value="1"/>
</dbReference>
<dbReference type="PANTHER" id="PTHR11559">
    <property type="entry name" value="CARBOXYLESTERASE"/>
    <property type="match status" value="1"/>
</dbReference>
<name>A0A9W4XMP8_9PLEO</name>
<dbReference type="OrthoDB" id="408631at2759"/>
<evidence type="ECO:0000256" key="1">
    <source>
        <dbReference type="ARBA" id="ARBA00005964"/>
    </source>
</evidence>
<accession>A0A9W4XMP8</accession>
<dbReference type="Proteomes" id="UP001152607">
    <property type="component" value="Unassembled WGS sequence"/>
</dbReference>
<keyword evidence="6" id="KW-1185">Reference proteome</keyword>
<dbReference type="InterPro" id="IPR019826">
    <property type="entry name" value="Carboxylesterase_B_AS"/>
</dbReference>
<protein>
    <recommendedName>
        <fullName evidence="3">Carboxylic ester hydrolase</fullName>
        <ecNumber evidence="3">3.1.1.-</ecNumber>
    </recommendedName>
</protein>
<dbReference type="GO" id="GO:0016787">
    <property type="term" value="F:hydrolase activity"/>
    <property type="evidence" value="ECO:0007669"/>
    <property type="project" value="UniProtKB-KW"/>
</dbReference>
<dbReference type="EMBL" id="CAOQHR010000007">
    <property type="protein sequence ID" value="CAI6337233.1"/>
    <property type="molecule type" value="Genomic_DNA"/>
</dbReference>
<organism evidence="5 6">
    <name type="scientific">Periconia digitata</name>
    <dbReference type="NCBI Taxonomy" id="1303443"/>
    <lineage>
        <taxon>Eukaryota</taxon>
        <taxon>Fungi</taxon>
        <taxon>Dikarya</taxon>
        <taxon>Ascomycota</taxon>
        <taxon>Pezizomycotina</taxon>
        <taxon>Dothideomycetes</taxon>
        <taxon>Pleosporomycetidae</taxon>
        <taxon>Pleosporales</taxon>
        <taxon>Massarineae</taxon>
        <taxon>Periconiaceae</taxon>
        <taxon>Periconia</taxon>
    </lineage>
</organism>
<dbReference type="AlphaFoldDB" id="A0A9W4XMP8"/>
<feature type="chain" id="PRO_5041017329" description="Carboxylic ester hydrolase" evidence="3">
    <location>
        <begin position="17"/>
        <end position="396"/>
    </location>
</feature>
<sequence>MKSLLLSTLLTATVGAVPSAQIKDGIIQGFTSNRVENFFGIPYADPPVDDLRLRKPRPLSKPLGTFDATSPPRICPQKAMAGDLPILDTWPESLSNILLSFNATAQNVGEDCLTVNVQRPVDTKADAKLPVLFWIFGGGFEQGATNTSDWSTLVTKSIEQGGVIVVAVNYRLNSFGFLGGKELKAEGETNLGLHDQRLGLEWVHENIEAFGGDPEKVTLWGQSAGSISVHNHLLINNGDNKSNRTGKPLFRSAIMDSGTSFDAEPVDSATAQAQYDFIVSHVGCESSAPSHSSLECLRKVPWQKIVDATNALPRFLSENGFFIDYVPRPDPSSSFFTAAKFNGSQPIVDVPLIVAHQEDEATTFLQATSGITSDAKLVAMLHQQFPTTPRDFRESL</sequence>
<dbReference type="EC" id="3.1.1.-" evidence="3"/>
<evidence type="ECO:0000313" key="5">
    <source>
        <dbReference type="EMBL" id="CAI6337233.1"/>
    </source>
</evidence>
<dbReference type="SUPFAM" id="SSF53474">
    <property type="entry name" value="alpha/beta-Hydrolases"/>
    <property type="match status" value="1"/>
</dbReference>
<dbReference type="PROSITE" id="PS00122">
    <property type="entry name" value="CARBOXYLESTERASE_B_1"/>
    <property type="match status" value="1"/>
</dbReference>
<gene>
    <name evidence="5" type="ORF">PDIGIT_LOCUS10342</name>
</gene>
<evidence type="ECO:0000259" key="4">
    <source>
        <dbReference type="Pfam" id="PF00135"/>
    </source>
</evidence>
<feature type="signal peptide" evidence="3">
    <location>
        <begin position="1"/>
        <end position="16"/>
    </location>
</feature>
<evidence type="ECO:0000256" key="2">
    <source>
        <dbReference type="ARBA" id="ARBA00022801"/>
    </source>
</evidence>
<keyword evidence="2 3" id="KW-0378">Hydrolase</keyword>
<dbReference type="Gene3D" id="3.40.50.1820">
    <property type="entry name" value="alpha/beta hydrolase"/>
    <property type="match status" value="1"/>
</dbReference>
<evidence type="ECO:0000256" key="3">
    <source>
        <dbReference type="RuleBase" id="RU361235"/>
    </source>
</evidence>
<comment type="similarity">
    <text evidence="1 3">Belongs to the type-B carboxylesterase/lipase family.</text>
</comment>
<evidence type="ECO:0000313" key="6">
    <source>
        <dbReference type="Proteomes" id="UP001152607"/>
    </source>
</evidence>